<keyword evidence="3" id="KW-1185">Reference proteome</keyword>
<dbReference type="CDD" id="cd22157">
    <property type="entry name" value="F-box_AtFBW1-like"/>
    <property type="match status" value="1"/>
</dbReference>
<organism evidence="2 3">
    <name type="scientific">Urochloa decumbens</name>
    <dbReference type="NCBI Taxonomy" id="240449"/>
    <lineage>
        <taxon>Eukaryota</taxon>
        <taxon>Viridiplantae</taxon>
        <taxon>Streptophyta</taxon>
        <taxon>Embryophyta</taxon>
        <taxon>Tracheophyta</taxon>
        <taxon>Spermatophyta</taxon>
        <taxon>Magnoliopsida</taxon>
        <taxon>Liliopsida</taxon>
        <taxon>Poales</taxon>
        <taxon>Poaceae</taxon>
        <taxon>PACMAD clade</taxon>
        <taxon>Panicoideae</taxon>
        <taxon>Panicodae</taxon>
        <taxon>Paniceae</taxon>
        <taxon>Melinidinae</taxon>
        <taxon>Urochloa</taxon>
    </lineage>
</organism>
<dbReference type="InterPro" id="IPR036047">
    <property type="entry name" value="F-box-like_dom_sf"/>
</dbReference>
<dbReference type="PROSITE" id="PS50181">
    <property type="entry name" value="FBOX"/>
    <property type="match status" value="1"/>
</dbReference>
<dbReference type="InterPro" id="IPR017451">
    <property type="entry name" value="F-box-assoc_interact_dom"/>
</dbReference>
<dbReference type="SUPFAM" id="SSF50965">
    <property type="entry name" value="Galactose oxidase, central domain"/>
    <property type="match status" value="1"/>
</dbReference>
<dbReference type="InterPro" id="IPR011043">
    <property type="entry name" value="Gal_Oxase/kelch_b-propeller"/>
</dbReference>
<dbReference type="Pfam" id="PF08268">
    <property type="entry name" value="FBA_3"/>
    <property type="match status" value="1"/>
</dbReference>
<reference evidence="3" key="1">
    <citation type="submission" date="2024-06" db="EMBL/GenBank/DDBJ databases">
        <authorList>
            <person name="Ryan C."/>
        </authorList>
    </citation>
    <scope>NUCLEOTIDE SEQUENCE [LARGE SCALE GENOMIC DNA]</scope>
</reference>
<dbReference type="InterPro" id="IPR001810">
    <property type="entry name" value="F-box_dom"/>
</dbReference>
<sequence length="421" mass="48759">MASEEITYVLSGEKPATRIPPDVTEEILLRLPISSLLRLRRVCKRWCDMISNPHFIKEHAYRSPKHLLLYLPKLDRSSVLHPKAFKPCNATITDEKWSPLTWAASHMDPDDHLFASCDGLLCFYKTLTYTLKITNPATGQCLQFLKPDGISLNDFHYLYSFGFHPTTGEYKLVHFLREPQRYKSGQPFHFDTIQVYTLGDDRWRNIKAPRPCCMVNLGVVNVDGAMYWLTEDEGTSCGMAVMSFDLREETFASIQLPPMDVKETAFCANPKIAYYITEIDEKVCIVTIPYQSHVPRWRRYNAELSGRMEIWALEIRVEHKWFLKYSIQSPLVPRYVPQPCFIHREKILLQDREGSVCYHGLRGEDVQIEQGEEVKLLHLGPYRFYETQSYFYKETLVPLSRYAGAAIARTPRPFSPPVASN</sequence>
<dbReference type="Proteomes" id="UP001497457">
    <property type="component" value="Chromosome 7b"/>
</dbReference>
<dbReference type="InterPro" id="IPR050796">
    <property type="entry name" value="SCF_F-box_component"/>
</dbReference>
<dbReference type="NCBIfam" id="TIGR01640">
    <property type="entry name" value="F_box_assoc_1"/>
    <property type="match status" value="1"/>
</dbReference>
<dbReference type="SUPFAM" id="SSF81383">
    <property type="entry name" value="F-box domain"/>
    <property type="match status" value="1"/>
</dbReference>
<name>A0ABC9FUM9_9POAL</name>
<protein>
    <recommendedName>
        <fullName evidence="1">F-box domain-containing protein</fullName>
    </recommendedName>
</protein>
<dbReference type="Pfam" id="PF00646">
    <property type="entry name" value="F-box"/>
    <property type="match status" value="1"/>
</dbReference>
<dbReference type="EMBL" id="OZ075117">
    <property type="protein sequence ID" value="CAL5081971.1"/>
    <property type="molecule type" value="Genomic_DNA"/>
</dbReference>
<dbReference type="SMART" id="SM00256">
    <property type="entry name" value="FBOX"/>
    <property type="match status" value="1"/>
</dbReference>
<feature type="domain" description="F-box" evidence="1">
    <location>
        <begin position="13"/>
        <end position="59"/>
    </location>
</feature>
<dbReference type="Gene3D" id="1.20.1280.50">
    <property type="match status" value="1"/>
</dbReference>
<proteinExistence type="predicted"/>
<gene>
    <name evidence="2" type="ORF">URODEC1_LOCUS108990</name>
</gene>
<dbReference type="PANTHER" id="PTHR31672">
    <property type="entry name" value="BNACNNG10540D PROTEIN"/>
    <property type="match status" value="1"/>
</dbReference>
<evidence type="ECO:0000313" key="3">
    <source>
        <dbReference type="Proteomes" id="UP001497457"/>
    </source>
</evidence>
<dbReference type="InterPro" id="IPR013187">
    <property type="entry name" value="F-box-assoc_dom_typ3"/>
</dbReference>
<dbReference type="AlphaFoldDB" id="A0ABC9FUM9"/>
<evidence type="ECO:0000313" key="2">
    <source>
        <dbReference type="EMBL" id="CAL5081971.1"/>
    </source>
</evidence>
<reference evidence="2 3" key="2">
    <citation type="submission" date="2024-10" db="EMBL/GenBank/DDBJ databases">
        <authorList>
            <person name="Ryan C."/>
        </authorList>
    </citation>
    <scope>NUCLEOTIDE SEQUENCE [LARGE SCALE GENOMIC DNA]</scope>
</reference>
<dbReference type="PANTHER" id="PTHR31672:SF13">
    <property type="entry name" value="F-BOX PROTEIN CPR30-LIKE"/>
    <property type="match status" value="1"/>
</dbReference>
<evidence type="ECO:0000259" key="1">
    <source>
        <dbReference type="PROSITE" id="PS50181"/>
    </source>
</evidence>
<accession>A0ABC9FUM9</accession>